<dbReference type="GO" id="GO:0005524">
    <property type="term" value="F:ATP binding"/>
    <property type="evidence" value="ECO:0007669"/>
    <property type="project" value="UniProtKB-KW"/>
</dbReference>
<dbReference type="InterPro" id="IPR003593">
    <property type="entry name" value="AAA+_ATPase"/>
</dbReference>
<feature type="domain" description="ABC transporter" evidence="10">
    <location>
        <begin position="7"/>
        <end position="244"/>
    </location>
</feature>
<evidence type="ECO:0000256" key="6">
    <source>
        <dbReference type="ARBA" id="ARBA00022741"/>
    </source>
</evidence>
<keyword evidence="8" id="KW-1278">Translocase</keyword>
<proteinExistence type="predicted"/>
<dbReference type="EMBL" id="JAHQCW010000004">
    <property type="protein sequence ID" value="MBU9735697.1"/>
    <property type="molecule type" value="Genomic_DNA"/>
</dbReference>
<keyword evidence="5" id="KW-0677">Repeat</keyword>
<dbReference type="Gene3D" id="3.40.50.300">
    <property type="entry name" value="P-loop containing nucleotide triphosphate hydrolases"/>
    <property type="match status" value="2"/>
</dbReference>
<dbReference type="Pfam" id="PF00005">
    <property type="entry name" value="ABC_tran"/>
    <property type="match status" value="2"/>
</dbReference>
<dbReference type="CDD" id="cd03215">
    <property type="entry name" value="ABC_Carb_Monos_II"/>
    <property type="match status" value="1"/>
</dbReference>
<dbReference type="Proteomes" id="UP000712157">
    <property type="component" value="Unassembled WGS sequence"/>
</dbReference>
<feature type="domain" description="ABC transporter" evidence="10">
    <location>
        <begin position="254"/>
        <end position="499"/>
    </location>
</feature>
<sequence length="502" mass="55871">MDNELLLKMTDIQKSFNHVRAVRNGQLEIYKGEIHGLIGENGAGKSTLMKILLGVHQKDSGTILFRGKEIAYKSPEEALNNGITMIHQEINLVPQMSVMENIWLGQEYLFKRAGILNRGKMRKRTAELMNRLGIEINPDSVVSSLSIAQMQLIELVRALSRDATLIIMDEPTSSLAQKEIALLVKIVRMLSAEGVSIIFISHKLDEILNVCDSVTTMKNGEFMGRNATCDINEQTLLKLIVGRENVSGFHREGIHATDQVVLEVRDFCSAGVFEDVNFCVHAGEILGVAGLVGAGRTEIMRAVFGADKHDSGEILLEGQELKIRNPMDAIQKGICMLQEDRLRLGTVYSMSVLQNASLATLDQFCSATVVNKKKERSAFHEIMEDILLKFHSENESIKNLSGGNQQKVLLGRWLMAHPKVLILDEPTRGIDIGAKYEIYRLIEKLAERGIAIIMISSELPEVLSLSDRVMVVRNGRIAAKLNRGEVMQETVMAHAFGINKEE</sequence>
<dbReference type="PROSITE" id="PS50893">
    <property type="entry name" value="ABC_TRANSPORTER_2"/>
    <property type="match status" value="2"/>
</dbReference>
<evidence type="ECO:0000256" key="2">
    <source>
        <dbReference type="ARBA" id="ARBA00022448"/>
    </source>
</evidence>
<protein>
    <submittedName>
        <fullName evidence="11">Sugar ABC transporter ATP-binding protein</fullName>
    </submittedName>
</protein>
<evidence type="ECO:0000256" key="3">
    <source>
        <dbReference type="ARBA" id="ARBA00022475"/>
    </source>
</evidence>
<accession>A0A949K674</accession>
<dbReference type="InterPro" id="IPR017871">
    <property type="entry name" value="ABC_transporter-like_CS"/>
</dbReference>
<keyword evidence="3" id="KW-1003">Cell membrane</keyword>
<evidence type="ECO:0000256" key="9">
    <source>
        <dbReference type="ARBA" id="ARBA00023136"/>
    </source>
</evidence>
<reference evidence="11" key="1">
    <citation type="submission" date="2021-06" db="EMBL/GenBank/DDBJ databases">
        <title>Description of novel taxa of the family Lachnospiraceae.</title>
        <authorList>
            <person name="Chaplin A.V."/>
            <person name="Sokolova S.R."/>
            <person name="Pikina A.P."/>
            <person name="Korzhanova M."/>
            <person name="Belova V."/>
            <person name="Korostin D."/>
            <person name="Efimov B.A."/>
        </authorList>
    </citation>
    <scope>NUCLEOTIDE SEQUENCE</scope>
    <source>
        <strain evidence="11">ASD5720</strain>
    </source>
</reference>
<evidence type="ECO:0000256" key="1">
    <source>
        <dbReference type="ARBA" id="ARBA00004202"/>
    </source>
</evidence>
<dbReference type="GO" id="GO:0016887">
    <property type="term" value="F:ATP hydrolysis activity"/>
    <property type="evidence" value="ECO:0007669"/>
    <property type="project" value="InterPro"/>
</dbReference>
<evidence type="ECO:0000256" key="8">
    <source>
        <dbReference type="ARBA" id="ARBA00022967"/>
    </source>
</evidence>
<evidence type="ECO:0000313" key="11">
    <source>
        <dbReference type="EMBL" id="MBU9735697.1"/>
    </source>
</evidence>
<dbReference type="PROSITE" id="PS00211">
    <property type="entry name" value="ABC_TRANSPORTER_1"/>
    <property type="match status" value="1"/>
</dbReference>
<dbReference type="FunFam" id="3.40.50.300:FF:000127">
    <property type="entry name" value="Ribose import ATP-binding protein RbsA"/>
    <property type="match status" value="1"/>
</dbReference>
<keyword evidence="2" id="KW-0813">Transport</keyword>
<organism evidence="11 12">
    <name type="scientific">Diplocloster agilis</name>
    <dbReference type="NCBI Taxonomy" id="2850323"/>
    <lineage>
        <taxon>Bacteria</taxon>
        <taxon>Bacillati</taxon>
        <taxon>Bacillota</taxon>
        <taxon>Clostridia</taxon>
        <taxon>Lachnospirales</taxon>
        <taxon>Lachnospiraceae</taxon>
        <taxon>Diplocloster</taxon>
    </lineage>
</organism>
<evidence type="ECO:0000256" key="7">
    <source>
        <dbReference type="ARBA" id="ARBA00022840"/>
    </source>
</evidence>
<dbReference type="CDD" id="cd03216">
    <property type="entry name" value="ABC_Carb_Monos_I"/>
    <property type="match status" value="1"/>
</dbReference>
<keyword evidence="12" id="KW-1185">Reference proteome</keyword>
<keyword evidence="6" id="KW-0547">Nucleotide-binding</keyword>
<dbReference type="RefSeq" id="WP_158342326.1">
    <property type="nucleotide sequence ID" value="NZ_JAHQCW010000004.1"/>
</dbReference>
<comment type="caution">
    <text evidence="11">The sequence shown here is derived from an EMBL/GenBank/DDBJ whole genome shotgun (WGS) entry which is preliminary data.</text>
</comment>
<name>A0A949K674_9FIRM</name>
<keyword evidence="9" id="KW-0472">Membrane</keyword>
<dbReference type="InterPro" id="IPR003439">
    <property type="entry name" value="ABC_transporter-like_ATP-bd"/>
</dbReference>
<dbReference type="InterPro" id="IPR027417">
    <property type="entry name" value="P-loop_NTPase"/>
</dbReference>
<dbReference type="PANTHER" id="PTHR43790">
    <property type="entry name" value="CARBOHYDRATE TRANSPORT ATP-BINDING PROTEIN MG119-RELATED"/>
    <property type="match status" value="1"/>
</dbReference>
<comment type="subcellular location">
    <subcellularLocation>
        <location evidence="1">Cell membrane</location>
        <topology evidence="1">Peripheral membrane protein</topology>
    </subcellularLocation>
</comment>
<dbReference type="SUPFAM" id="SSF52540">
    <property type="entry name" value="P-loop containing nucleoside triphosphate hydrolases"/>
    <property type="match status" value="2"/>
</dbReference>
<dbReference type="AlphaFoldDB" id="A0A949K674"/>
<dbReference type="InterPro" id="IPR050107">
    <property type="entry name" value="ABC_carbohydrate_import_ATPase"/>
</dbReference>
<evidence type="ECO:0000256" key="5">
    <source>
        <dbReference type="ARBA" id="ARBA00022737"/>
    </source>
</evidence>
<evidence type="ECO:0000256" key="4">
    <source>
        <dbReference type="ARBA" id="ARBA00022597"/>
    </source>
</evidence>
<dbReference type="SMART" id="SM00382">
    <property type="entry name" value="AAA"/>
    <property type="match status" value="2"/>
</dbReference>
<keyword evidence="7 11" id="KW-0067">ATP-binding</keyword>
<keyword evidence="4" id="KW-0762">Sugar transport</keyword>
<evidence type="ECO:0000313" key="12">
    <source>
        <dbReference type="Proteomes" id="UP000712157"/>
    </source>
</evidence>
<dbReference type="GO" id="GO:0005886">
    <property type="term" value="C:plasma membrane"/>
    <property type="evidence" value="ECO:0007669"/>
    <property type="project" value="UniProtKB-SubCell"/>
</dbReference>
<gene>
    <name evidence="11" type="ORF">KTH89_04050</name>
</gene>
<dbReference type="PANTHER" id="PTHR43790:SF3">
    <property type="entry name" value="D-ALLOSE IMPORT ATP-BINDING PROTEIN ALSA-RELATED"/>
    <property type="match status" value="1"/>
</dbReference>
<evidence type="ECO:0000259" key="10">
    <source>
        <dbReference type="PROSITE" id="PS50893"/>
    </source>
</evidence>